<evidence type="ECO:0000256" key="2">
    <source>
        <dbReference type="ARBA" id="ARBA00001947"/>
    </source>
</evidence>
<protein>
    <recommendedName>
        <fullName evidence="12">Purine nucleoside phosphorylase</fullName>
    </recommendedName>
</protein>
<keyword evidence="8" id="KW-0862">Zinc</keyword>
<comment type="catalytic activity">
    <reaction evidence="11">
        <text>S-methyl-5'-thioadenosine + phosphate = 5-(methylsulfanyl)-alpha-D-ribose 1-phosphate + adenine</text>
        <dbReference type="Rhea" id="RHEA:11852"/>
        <dbReference type="ChEBI" id="CHEBI:16708"/>
        <dbReference type="ChEBI" id="CHEBI:17509"/>
        <dbReference type="ChEBI" id="CHEBI:43474"/>
        <dbReference type="ChEBI" id="CHEBI:58533"/>
        <dbReference type="EC" id="2.4.2.28"/>
    </reaction>
    <physiologicalReaction direction="left-to-right" evidence="11">
        <dbReference type="Rhea" id="RHEA:11853"/>
    </physiologicalReaction>
</comment>
<evidence type="ECO:0000256" key="6">
    <source>
        <dbReference type="ARBA" id="ARBA00022723"/>
    </source>
</evidence>
<dbReference type="InterPro" id="IPR038371">
    <property type="entry name" value="Cu_polyphenol_OxRdtase_sf"/>
</dbReference>
<dbReference type="InterPro" id="IPR003730">
    <property type="entry name" value="Cu_polyphenol_OxRdtase"/>
</dbReference>
<dbReference type="CDD" id="cd16833">
    <property type="entry name" value="YfiH"/>
    <property type="match status" value="1"/>
</dbReference>
<comment type="cofactor">
    <cofactor evidence="2">
        <name>Zn(2+)</name>
        <dbReference type="ChEBI" id="CHEBI:29105"/>
    </cofactor>
</comment>
<reference evidence="13 14" key="1">
    <citation type="submission" date="2013-08" db="EMBL/GenBank/DDBJ databases">
        <authorList>
            <person name="Huang J."/>
            <person name="Wang G."/>
        </authorList>
    </citation>
    <scope>NUCLEOTIDE SEQUENCE [LARGE SCALE GENOMIC DNA]</scope>
    <source>
        <strain evidence="13 14">BH030004</strain>
    </source>
</reference>
<evidence type="ECO:0000256" key="4">
    <source>
        <dbReference type="ARBA" id="ARBA00007353"/>
    </source>
</evidence>
<evidence type="ECO:0000256" key="8">
    <source>
        <dbReference type="ARBA" id="ARBA00022833"/>
    </source>
</evidence>
<dbReference type="Pfam" id="PF02578">
    <property type="entry name" value="Cu-oxidase_4"/>
    <property type="match status" value="1"/>
</dbReference>
<keyword evidence="7" id="KW-0378">Hydrolase</keyword>
<evidence type="ECO:0000256" key="10">
    <source>
        <dbReference type="ARBA" id="ARBA00048968"/>
    </source>
</evidence>
<dbReference type="GO" id="GO:0017061">
    <property type="term" value="F:S-methyl-5-thioadenosine phosphorylase activity"/>
    <property type="evidence" value="ECO:0007669"/>
    <property type="project" value="UniProtKB-EC"/>
</dbReference>
<dbReference type="PANTHER" id="PTHR30616">
    <property type="entry name" value="UNCHARACTERIZED PROTEIN YFIH"/>
    <property type="match status" value="1"/>
</dbReference>
<dbReference type="AlphaFoldDB" id="A0A0A5FVH5"/>
<proteinExistence type="inferred from homology"/>
<dbReference type="STRING" id="1385511.GCA_000425225_00960"/>
<dbReference type="RefSeq" id="WP_027448208.1">
    <property type="nucleotide sequence ID" value="NZ_AVPF01000075.1"/>
</dbReference>
<comment type="similarity">
    <text evidence="4 12">Belongs to the purine nucleoside phosphorylase YfiH/LACC1 family.</text>
</comment>
<dbReference type="OrthoDB" id="4279at2"/>
<keyword evidence="5" id="KW-0808">Transferase</keyword>
<evidence type="ECO:0000256" key="11">
    <source>
        <dbReference type="ARBA" id="ARBA00049893"/>
    </source>
</evidence>
<comment type="caution">
    <text evidence="13">The sequence shown here is derived from an EMBL/GenBank/DDBJ whole genome shotgun (WGS) entry which is preliminary data.</text>
</comment>
<dbReference type="GO" id="GO:0016787">
    <property type="term" value="F:hydrolase activity"/>
    <property type="evidence" value="ECO:0007669"/>
    <property type="project" value="UniProtKB-KW"/>
</dbReference>
<evidence type="ECO:0000256" key="12">
    <source>
        <dbReference type="RuleBase" id="RU361274"/>
    </source>
</evidence>
<gene>
    <name evidence="13" type="ORF">N783_20535</name>
</gene>
<keyword evidence="14" id="KW-1185">Reference proteome</keyword>
<dbReference type="GO" id="GO:0005507">
    <property type="term" value="F:copper ion binding"/>
    <property type="evidence" value="ECO:0007669"/>
    <property type="project" value="TreeGrafter"/>
</dbReference>
<dbReference type="InterPro" id="IPR011324">
    <property type="entry name" value="Cytotoxic_necrot_fac-like_cat"/>
</dbReference>
<dbReference type="PANTHER" id="PTHR30616:SF2">
    <property type="entry name" value="PURINE NUCLEOSIDE PHOSPHORYLASE LACC1"/>
    <property type="match status" value="1"/>
</dbReference>
<evidence type="ECO:0000256" key="7">
    <source>
        <dbReference type="ARBA" id="ARBA00022801"/>
    </source>
</evidence>
<organism evidence="13 14">
    <name type="scientific">Pontibacillus marinus BH030004 = DSM 16465</name>
    <dbReference type="NCBI Taxonomy" id="1385511"/>
    <lineage>
        <taxon>Bacteria</taxon>
        <taxon>Bacillati</taxon>
        <taxon>Bacillota</taxon>
        <taxon>Bacilli</taxon>
        <taxon>Bacillales</taxon>
        <taxon>Bacillaceae</taxon>
        <taxon>Pontibacillus</taxon>
    </lineage>
</organism>
<sequence>MSEGFHHTHPSYLEITKWTYAHPELVVGMTTRLGGSGEPPFDSFNLGWHVPDRQETVHQNRETLASLLQFPMETWIGGEQVHDTDIYTVTKKDKGKGAYNQESSIPNCDGLITREPNVLLTAFYADCVPLFFFDPITGWIGIAHAGWRGTVAKMGPKMVQALVDKGVDPKTLRVGIGPSICGDMYEVDDTVIQQLPEKYREEPIVQSQENGRYLLSLQDMHVDLLLEAGVEEKHIEQSEYCTYQNDHLFFSHRRDQGKTGRMLGFIGLKEKL</sequence>
<dbReference type="Proteomes" id="UP000030403">
    <property type="component" value="Unassembled WGS sequence"/>
</dbReference>
<comment type="catalytic activity">
    <reaction evidence="1">
        <text>inosine + phosphate = alpha-D-ribose 1-phosphate + hypoxanthine</text>
        <dbReference type="Rhea" id="RHEA:27646"/>
        <dbReference type="ChEBI" id="CHEBI:17368"/>
        <dbReference type="ChEBI" id="CHEBI:17596"/>
        <dbReference type="ChEBI" id="CHEBI:43474"/>
        <dbReference type="ChEBI" id="CHEBI:57720"/>
        <dbReference type="EC" id="2.4.2.1"/>
    </reaction>
    <physiologicalReaction direction="left-to-right" evidence="1">
        <dbReference type="Rhea" id="RHEA:27647"/>
    </physiologicalReaction>
</comment>
<accession>A0A0A5FVH5</accession>
<dbReference type="SUPFAM" id="SSF64438">
    <property type="entry name" value="CNF1/YfiH-like putative cysteine hydrolases"/>
    <property type="match status" value="1"/>
</dbReference>
<comment type="catalytic activity">
    <reaction evidence="9">
        <text>adenosine + H2O + H(+) = inosine + NH4(+)</text>
        <dbReference type="Rhea" id="RHEA:24408"/>
        <dbReference type="ChEBI" id="CHEBI:15377"/>
        <dbReference type="ChEBI" id="CHEBI:15378"/>
        <dbReference type="ChEBI" id="CHEBI:16335"/>
        <dbReference type="ChEBI" id="CHEBI:17596"/>
        <dbReference type="ChEBI" id="CHEBI:28938"/>
        <dbReference type="EC" id="3.5.4.4"/>
    </reaction>
    <physiologicalReaction direction="left-to-right" evidence="9">
        <dbReference type="Rhea" id="RHEA:24409"/>
    </physiologicalReaction>
</comment>
<comment type="catalytic activity">
    <reaction evidence="10">
        <text>adenosine + phosphate = alpha-D-ribose 1-phosphate + adenine</text>
        <dbReference type="Rhea" id="RHEA:27642"/>
        <dbReference type="ChEBI" id="CHEBI:16335"/>
        <dbReference type="ChEBI" id="CHEBI:16708"/>
        <dbReference type="ChEBI" id="CHEBI:43474"/>
        <dbReference type="ChEBI" id="CHEBI:57720"/>
        <dbReference type="EC" id="2.4.2.1"/>
    </reaction>
    <physiologicalReaction direction="left-to-right" evidence="10">
        <dbReference type="Rhea" id="RHEA:27643"/>
    </physiologicalReaction>
</comment>
<evidence type="ECO:0000313" key="13">
    <source>
        <dbReference type="EMBL" id="KGX83919.1"/>
    </source>
</evidence>
<evidence type="ECO:0000256" key="1">
    <source>
        <dbReference type="ARBA" id="ARBA00000553"/>
    </source>
</evidence>
<evidence type="ECO:0000256" key="5">
    <source>
        <dbReference type="ARBA" id="ARBA00022679"/>
    </source>
</evidence>
<dbReference type="eggNOG" id="COG1496">
    <property type="taxonomic scope" value="Bacteria"/>
</dbReference>
<dbReference type="EMBL" id="AVPF01000075">
    <property type="protein sequence ID" value="KGX83919.1"/>
    <property type="molecule type" value="Genomic_DNA"/>
</dbReference>
<dbReference type="Gene3D" id="3.60.140.10">
    <property type="entry name" value="CNF1/YfiH-like putative cysteine hydrolases"/>
    <property type="match status" value="1"/>
</dbReference>
<dbReference type="NCBIfam" id="TIGR00726">
    <property type="entry name" value="peptidoglycan editing factor PgeF"/>
    <property type="match status" value="1"/>
</dbReference>
<comment type="function">
    <text evidence="3">Purine nucleoside enzyme that catalyzes the phosphorolysis of adenosine and inosine nucleosides, yielding D-ribose 1-phosphate and the respective free bases, adenine and hypoxanthine. Also catalyzes the phosphorolysis of S-methyl-5'-thioadenosine into adenine and S-methyl-5-thio-alpha-D-ribose 1-phosphate. Also has adenosine deaminase activity.</text>
</comment>
<keyword evidence="6" id="KW-0479">Metal-binding</keyword>
<evidence type="ECO:0000256" key="3">
    <source>
        <dbReference type="ARBA" id="ARBA00003215"/>
    </source>
</evidence>
<evidence type="ECO:0000313" key="14">
    <source>
        <dbReference type="Proteomes" id="UP000030403"/>
    </source>
</evidence>
<evidence type="ECO:0000256" key="9">
    <source>
        <dbReference type="ARBA" id="ARBA00047989"/>
    </source>
</evidence>
<name>A0A0A5FVH5_9BACI</name>